<feature type="domain" description="DUF5666" evidence="1">
    <location>
        <begin position="142"/>
        <end position="196"/>
    </location>
</feature>
<dbReference type="InterPro" id="IPR043724">
    <property type="entry name" value="DUF5666"/>
</dbReference>
<dbReference type="Pfam" id="PF18914">
    <property type="entry name" value="DUF5666"/>
    <property type="match status" value="3"/>
</dbReference>
<protein>
    <recommendedName>
        <fullName evidence="1">DUF5666 domain-containing protein</fullName>
    </recommendedName>
</protein>
<gene>
    <name evidence="2" type="ORF">B9Q17_14145</name>
</gene>
<dbReference type="EMBL" id="NEFY01000001">
    <property type="protein sequence ID" value="OZC37682.1"/>
    <property type="molecule type" value="Genomic_DNA"/>
</dbReference>
<feature type="domain" description="DUF5666" evidence="1">
    <location>
        <begin position="286"/>
        <end position="345"/>
    </location>
</feature>
<keyword evidence="3" id="KW-1185">Reference proteome</keyword>
<dbReference type="AlphaFoldDB" id="A0A7Z1DZG0"/>
<comment type="caution">
    <text evidence="2">The sequence shown here is derived from an EMBL/GenBank/DDBJ whole genome shotgun (WGS) entry which is preliminary data.</text>
</comment>
<organism evidence="2 3">
    <name type="scientific">Marinobacter vinifirmus</name>
    <dbReference type="NCBI Taxonomy" id="355591"/>
    <lineage>
        <taxon>Bacteria</taxon>
        <taxon>Pseudomonadati</taxon>
        <taxon>Pseudomonadota</taxon>
        <taxon>Gammaproteobacteria</taxon>
        <taxon>Pseudomonadales</taxon>
        <taxon>Marinobacteraceae</taxon>
        <taxon>Marinobacter</taxon>
    </lineage>
</organism>
<dbReference type="Proteomes" id="UP000216984">
    <property type="component" value="Unassembled WGS sequence"/>
</dbReference>
<proteinExistence type="predicted"/>
<reference evidence="2 3" key="1">
    <citation type="submission" date="2017-06" db="EMBL/GenBank/DDBJ databases">
        <title>Draft genome sequence of the halophilic bacterium Marinobacter vinifirmus FB1.</title>
        <authorList>
            <person name="Stepanov V.G."/>
            <person name="Roberts D.J."/>
            <person name="Fox G.E."/>
        </authorList>
    </citation>
    <scope>NUCLEOTIDE SEQUENCE [LARGE SCALE GENOMIC DNA]</scope>
    <source>
        <strain evidence="2 3">FB1</strain>
    </source>
</reference>
<feature type="domain" description="DUF5666" evidence="1">
    <location>
        <begin position="365"/>
        <end position="405"/>
    </location>
</feature>
<name>A0A7Z1DZG0_9GAMM</name>
<sequence>MAGPDGWRESTMTSDQLRKRLSLAIAPVAFGIFSACGGGGGGGIGIADGGIRGTGSSVGPVSGFGSVFVNGVKFETSNILNRRVENNDGLSSEDDLEKGMILRVAGEWSPDGTGTAESLEYDDTFRGTAANVSVTTVDSSGSPEAGTFSVLGQTISFDRRTVIRLDNEFADASALEGKRVRISAWPSGNSYRASYIGELDTLPENLVELEGLGRYDSGDLLIGTQRIIVPGDSVFADGLTADAIGQAGQRIEVEGEYDGAIITARTIRPADDRRYEGQEGEDIEITGTVSDYTPRATSFFVNGVAVSITSDTEFDDLDRDQLTDNMLVRVEGDFRDGTIVAEEVELFEGNAEVEASVIKAGRLPDSWDIGGVIVVLTNSTVIEFDDGLSSISPGVSAEVEGIERTGNDGNVFLEALTVEVESDSSPDYELTGRIDRTYTGSGSIKVLGLVLNNTQPVPDCDIVEVEYLEGGSTGYVVDELECAEDDDD</sequence>
<accession>A0A7Z1DZG0</accession>
<evidence type="ECO:0000313" key="2">
    <source>
        <dbReference type="EMBL" id="OZC37682.1"/>
    </source>
</evidence>
<evidence type="ECO:0000259" key="1">
    <source>
        <dbReference type="Pfam" id="PF18914"/>
    </source>
</evidence>
<evidence type="ECO:0000313" key="3">
    <source>
        <dbReference type="Proteomes" id="UP000216984"/>
    </source>
</evidence>